<evidence type="ECO:0000313" key="1">
    <source>
        <dbReference type="EMBL" id="KAH7940972.1"/>
    </source>
</evidence>
<reference evidence="1" key="1">
    <citation type="submission" date="2020-05" db="EMBL/GenBank/DDBJ databases">
        <title>Large-scale comparative analyses of tick genomes elucidate their genetic diversity and vector capacities.</title>
        <authorList>
            <person name="Jia N."/>
            <person name="Wang J."/>
            <person name="Shi W."/>
            <person name="Du L."/>
            <person name="Sun Y."/>
            <person name="Zhan W."/>
            <person name="Jiang J."/>
            <person name="Wang Q."/>
            <person name="Zhang B."/>
            <person name="Ji P."/>
            <person name="Sakyi L.B."/>
            <person name="Cui X."/>
            <person name="Yuan T."/>
            <person name="Jiang B."/>
            <person name="Yang W."/>
            <person name="Lam T.T.-Y."/>
            <person name="Chang Q."/>
            <person name="Ding S."/>
            <person name="Wang X."/>
            <person name="Zhu J."/>
            <person name="Ruan X."/>
            <person name="Zhao L."/>
            <person name="Wei J."/>
            <person name="Que T."/>
            <person name="Du C."/>
            <person name="Cheng J."/>
            <person name="Dai P."/>
            <person name="Han X."/>
            <person name="Huang E."/>
            <person name="Gao Y."/>
            <person name="Liu J."/>
            <person name="Shao H."/>
            <person name="Ye R."/>
            <person name="Li L."/>
            <person name="Wei W."/>
            <person name="Wang X."/>
            <person name="Wang C."/>
            <person name="Yang T."/>
            <person name="Huo Q."/>
            <person name="Li W."/>
            <person name="Guo W."/>
            <person name="Chen H."/>
            <person name="Zhou L."/>
            <person name="Ni X."/>
            <person name="Tian J."/>
            <person name="Zhou Y."/>
            <person name="Sheng Y."/>
            <person name="Liu T."/>
            <person name="Pan Y."/>
            <person name="Xia L."/>
            <person name="Li J."/>
            <person name="Zhao F."/>
            <person name="Cao W."/>
        </authorList>
    </citation>
    <scope>NUCLEOTIDE SEQUENCE</scope>
    <source>
        <strain evidence="1">Dsil-2018</strain>
    </source>
</reference>
<name>A0ACB8CE62_DERSI</name>
<accession>A0ACB8CE62</accession>
<keyword evidence="2" id="KW-1185">Reference proteome</keyword>
<proteinExistence type="predicted"/>
<dbReference type="EMBL" id="CM023476">
    <property type="protein sequence ID" value="KAH7940972.1"/>
    <property type="molecule type" value="Genomic_DNA"/>
</dbReference>
<evidence type="ECO:0000313" key="2">
    <source>
        <dbReference type="Proteomes" id="UP000821865"/>
    </source>
</evidence>
<organism evidence="1 2">
    <name type="scientific">Dermacentor silvarum</name>
    <name type="common">Tick</name>
    <dbReference type="NCBI Taxonomy" id="543639"/>
    <lineage>
        <taxon>Eukaryota</taxon>
        <taxon>Metazoa</taxon>
        <taxon>Ecdysozoa</taxon>
        <taxon>Arthropoda</taxon>
        <taxon>Chelicerata</taxon>
        <taxon>Arachnida</taxon>
        <taxon>Acari</taxon>
        <taxon>Parasitiformes</taxon>
        <taxon>Ixodida</taxon>
        <taxon>Ixodoidea</taxon>
        <taxon>Ixodidae</taxon>
        <taxon>Rhipicephalinae</taxon>
        <taxon>Dermacentor</taxon>
    </lineage>
</organism>
<gene>
    <name evidence="1" type="ORF">HPB49_008543</name>
</gene>
<protein>
    <submittedName>
        <fullName evidence="1">Uncharacterized protein</fullName>
    </submittedName>
</protein>
<sequence length="163" mass="18047">MATSVTKADLIQRLTKRKISVPEFIFDGDSSATSGLATNVPSAKKAARNVQAAKRRKLARLMSDDQGTSSDDGEDDVPKKLLLAEQQKNAALCRKLAALRKEKDELQARHDRLEDHLLNKLGLSMPSPNYVFLKEFLEYLTKWEEHAKTTVGGFMSATTAEGL</sequence>
<dbReference type="Proteomes" id="UP000821865">
    <property type="component" value="Chromosome 7"/>
</dbReference>
<comment type="caution">
    <text evidence="1">The sequence shown here is derived from an EMBL/GenBank/DDBJ whole genome shotgun (WGS) entry which is preliminary data.</text>
</comment>